<dbReference type="Pfam" id="PF04064">
    <property type="entry name" value="DUF384"/>
    <property type="match status" value="1"/>
</dbReference>
<evidence type="ECO:0000313" key="6">
    <source>
        <dbReference type="Proteomes" id="UP000070544"/>
    </source>
</evidence>
<dbReference type="STRING" id="1344416.A0A139AE68"/>
<comment type="similarity">
    <text evidence="1">Belongs to the HGH1 family.</text>
</comment>
<dbReference type="PANTHER" id="PTHR13387:SF9">
    <property type="entry name" value="PROTEIN HGH1 HOMOLOG"/>
    <property type="match status" value="1"/>
</dbReference>
<keyword evidence="6" id="KW-1185">Reference proteome</keyword>
<evidence type="ECO:0000313" key="5">
    <source>
        <dbReference type="EMBL" id="KXS14969.1"/>
    </source>
</evidence>
<dbReference type="OrthoDB" id="338814at2759"/>
<dbReference type="SUPFAM" id="SSF48371">
    <property type="entry name" value="ARM repeat"/>
    <property type="match status" value="1"/>
</dbReference>
<dbReference type="PANTHER" id="PTHR13387">
    <property type="entry name" value="PROTEIN HGH1 HOMOLOG"/>
    <property type="match status" value="1"/>
</dbReference>
<dbReference type="InterPro" id="IPR007206">
    <property type="entry name" value="Protein_HGH1_C"/>
</dbReference>
<evidence type="ECO:0000256" key="1">
    <source>
        <dbReference type="ARBA" id="ARBA00006712"/>
    </source>
</evidence>
<dbReference type="InterPro" id="IPR011989">
    <property type="entry name" value="ARM-like"/>
</dbReference>
<dbReference type="InterPro" id="IPR039717">
    <property type="entry name" value="Hgh1"/>
</dbReference>
<dbReference type="Proteomes" id="UP000070544">
    <property type="component" value="Unassembled WGS sequence"/>
</dbReference>
<dbReference type="Gene3D" id="1.25.10.10">
    <property type="entry name" value="Leucine-rich Repeat Variant"/>
    <property type="match status" value="1"/>
</dbReference>
<feature type="domain" description="Protein HGH1 C-terminal" evidence="4">
    <location>
        <begin position="288"/>
        <end position="342"/>
    </location>
</feature>
<accession>A0A139AE68</accession>
<dbReference type="InterPro" id="IPR007205">
    <property type="entry name" value="Protein_HGH1_N"/>
</dbReference>
<dbReference type="AlphaFoldDB" id="A0A139AE68"/>
<organism evidence="5 6">
    <name type="scientific">Gonapodya prolifera (strain JEL478)</name>
    <name type="common">Monoblepharis prolifera</name>
    <dbReference type="NCBI Taxonomy" id="1344416"/>
    <lineage>
        <taxon>Eukaryota</taxon>
        <taxon>Fungi</taxon>
        <taxon>Fungi incertae sedis</taxon>
        <taxon>Chytridiomycota</taxon>
        <taxon>Chytridiomycota incertae sedis</taxon>
        <taxon>Monoblepharidomycetes</taxon>
        <taxon>Monoblepharidales</taxon>
        <taxon>Gonapodyaceae</taxon>
        <taxon>Gonapodya</taxon>
    </lineage>
</organism>
<dbReference type="EMBL" id="KQ965765">
    <property type="protein sequence ID" value="KXS14969.1"/>
    <property type="molecule type" value="Genomic_DNA"/>
</dbReference>
<evidence type="ECO:0000259" key="3">
    <source>
        <dbReference type="Pfam" id="PF04063"/>
    </source>
</evidence>
<gene>
    <name evidence="5" type="ORF">M427DRAFT_57116</name>
</gene>
<dbReference type="GO" id="GO:0006457">
    <property type="term" value="P:protein folding"/>
    <property type="evidence" value="ECO:0007669"/>
    <property type="project" value="EnsemblFungi"/>
</dbReference>
<dbReference type="OMA" id="MCILLTN"/>
<protein>
    <recommendedName>
        <fullName evidence="2">Protein HGH1 homolog</fullName>
    </recommendedName>
</protein>
<reference evidence="5 6" key="1">
    <citation type="journal article" date="2015" name="Genome Biol. Evol.">
        <title>Phylogenomic analyses indicate that early fungi evolved digesting cell walls of algal ancestors of land plants.</title>
        <authorList>
            <person name="Chang Y."/>
            <person name="Wang S."/>
            <person name="Sekimoto S."/>
            <person name="Aerts A.L."/>
            <person name="Choi C."/>
            <person name="Clum A."/>
            <person name="LaButti K.M."/>
            <person name="Lindquist E.A."/>
            <person name="Yee Ngan C."/>
            <person name="Ohm R.A."/>
            <person name="Salamov A.A."/>
            <person name="Grigoriev I.V."/>
            <person name="Spatafora J.W."/>
            <person name="Berbee M.L."/>
        </authorList>
    </citation>
    <scope>NUCLEOTIDE SEQUENCE [LARGE SCALE GENOMIC DNA]</scope>
    <source>
        <strain evidence="5 6">JEL478</strain>
    </source>
</reference>
<proteinExistence type="inferred from homology"/>
<dbReference type="GO" id="GO:0061770">
    <property type="term" value="F:translation elongation factor binding"/>
    <property type="evidence" value="ECO:0007669"/>
    <property type="project" value="EnsemblFungi"/>
</dbReference>
<evidence type="ECO:0000256" key="2">
    <source>
        <dbReference type="ARBA" id="ARBA00014076"/>
    </source>
</evidence>
<feature type="domain" description="Protein HGH1 N-terminal" evidence="3">
    <location>
        <begin position="96"/>
        <end position="282"/>
    </location>
</feature>
<dbReference type="InterPro" id="IPR016024">
    <property type="entry name" value="ARM-type_fold"/>
</dbReference>
<dbReference type="Pfam" id="PF04063">
    <property type="entry name" value="DUF383"/>
    <property type="match status" value="1"/>
</dbReference>
<name>A0A139AE68_GONPJ</name>
<evidence type="ECO:0000259" key="4">
    <source>
        <dbReference type="Pfam" id="PF04064"/>
    </source>
</evidence>
<sequence>MEEQLEELFPFLRDPKQEVRKLAVEHVLSFSTSQQFIPVFEKSKKTVVRDLKKLLTDAPLVAHDALKSLINLSLNAPILTELRDESYLITLVTLTVVPTSVLADLACMALSNATKGSEIAAMLVKGRKKGGKTTSHVAALVDVFVKGEGKKYNLKAEFNFLANVFANVTVTSEGRALFLAEPPTQQGTETPVPLLADLAPFVEHPDIIRRGGVISTIKNCLFDISSHPSLLSPSGPYNLIPRLLLPLAGPEDLSEDPQSLDLPPELQLLEPTKAREPDPVLRRMLVECLLLLATTREGRDVMRGCATYLVIREAHMVETVEAVSEEMEKVVDFLMRDEEDEGDGGRGKGAQD</sequence>